<comment type="similarity">
    <text evidence="3">Belongs to the p53 family.</text>
</comment>
<sequence>MDDPAAKRIKLEMQLDELNSWPKIGDESTNNEKTPNSIANADDLHLDFPGPCDFGFYFRKDSMVINSCLYSKMLNQVFVRMSNIIHLHFRVNQENAPVKEMFIRATLIYCGADNMAVPVRRCPLHSLEDDPLSLAHADGACRCAEYKLVGHVIRSTSTSAVYCYDQETGRHSVVVPIRHGLHDLLYSYACKSSCSRGMERRLARTVFTLEDENGNVFGRSSVNVKICSCPKRDMERQEKEFIRYKGDLVLRPWRNRPENRNSIEATPNGKIDVNGTDVSIKNTADNSNPNIQIKNLVTMINQAKRQIAALQDFCSNMEKVLDSIESDI</sequence>
<keyword evidence="8" id="KW-0238">DNA-binding</keyword>
<evidence type="ECO:0000256" key="10">
    <source>
        <dbReference type="ARBA" id="ARBA00023163"/>
    </source>
</evidence>
<dbReference type="Proteomes" id="UP001307889">
    <property type="component" value="Chromosome 1"/>
</dbReference>
<comment type="subcellular location">
    <subcellularLocation>
        <location evidence="2">Nucleus</location>
    </subcellularLocation>
</comment>
<keyword evidence="9" id="KW-0010">Activator</keyword>
<evidence type="ECO:0000256" key="4">
    <source>
        <dbReference type="ARBA" id="ARBA00022703"/>
    </source>
</evidence>
<dbReference type="Pfam" id="PF00870">
    <property type="entry name" value="P53"/>
    <property type="match status" value="1"/>
</dbReference>
<keyword evidence="6" id="KW-0862">Zinc</keyword>
<evidence type="ECO:0000313" key="13">
    <source>
        <dbReference type="EMBL" id="BES88033.1"/>
    </source>
</evidence>
<dbReference type="CDD" id="cd08367">
    <property type="entry name" value="P53"/>
    <property type="match status" value="1"/>
</dbReference>
<dbReference type="PANTHER" id="PTHR11447:SF16">
    <property type="entry name" value="P53 PROTEIN LONG FORM VARIANT 1"/>
    <property type="match status" value="1"/>
</dbReference>
<name>A0ABN7A6Z7_9HEMI</name>
<dbReference type="InterPro" id="IPR002117">
    <property type="entry name" value="p53_tumour_suppressor"/>
</dbReference>
<reference evidence="13 14" key="1">
    <citation type="submission" date="2023-09" db="EMBL/GenBank/DDBJ databases">
        <title>Nesidiocoris tenuis whole genome shotgun sequence.</title>
        <authorList>
            <person name="Shibata T."/>
            <person name="Shimoda M."/>
            <person name="Kobayashi T."/>
            <person name="Uehara T."/>
        </authorList>
    </citation>
    <scope>NUCLEOTIDE SEQUENCE [LARGE SCALE GENOMIC DNA]</scope>
    <source>
        <strain evidence="13 14">Japan</strain>
    </source>
</reference>
<evidence type="ECO:0000256" key="1">
    <source>
        <dbReference type="ARBA" id="ARBA00001947"/>
    </source>
</evidence>
<evidence type="ECO:0000256" key="11">
    <source>
        <dbReference type="ARBA" id="ARBA00023242"/>
    </source>
</evidence>
<dbReference type="InterPro" id="IPR008967">
    <property type="entry name" value="p53-like_TF_DNA-bd_sf"/>
</dbReference>
<comment type="cofactor">
    <cofactor evidence="1">
        <name>Zn(2+)</name>
        <dbReference type="ChEBI" id="CHEBI:29105"/>
    </cofactor>
</comment>
<keyword evidence="11" id="KW-0539">Nucleus</keyword>
<keyword evidence="10" id="KW-0804">Transcription</keyword>
<protein>
    <recommendedName>
        <fullName evidence="12">p53 DNA-binding domain-containing protein</fullName>
    </recommendedName>
</protein>
<feature type="domain" description="p53 DNA-binding" evidence="12">
    <location>
        <begin position="49"/>
        <end position="240"/>
    </location>
</feature>
<keyword evidence="5" id="KW-0479">Metal-binding</keyword>
<gene>
    <name evidence="13" type="ORF">NTJ_00839</name>
</gene>
<dbReference type="InterPro" id="IPR011615">
    <property type="entry name" value="p53_DNA-bd"/>
</dbReference>
<proteinExistence type="inferred from homology"/>
<evidence type="ECO:0000256" key="5">
    <source>
        <dbReference type="ARBA" id="ARBA00022723"/>
    </source>
</evidence>
<evidence type="ECO:0000256" key="7">
    <source>
        <dbReference type="ARBA" id="ARBA00023015"/>
    </source>
</evidence>
<keyword evidence="7" id="KW-0805">Transcription regulation</keyword>
<dbReference type="SUPFAM" id="SSF49417">
    <property type="entry name" value="p53-like transcription factors"/>
    <property type="match status" value="1"/>
</dbReference>
<keyword evidence="4" id="KW-0053">Apoptosis</keyword>
<evidence type="ECO:0000256" key="8">
    <source>
        <dbReference type="ARBA" id="ARBA00023125"/>
    </source>
</evidence>
<evidence type="ECO:0000256" key="9">
    <source>
        <dbReference type="ARBA" id="ARBA00023159"/>
    </source>
</evidence>
<dbReference type="Gene3D" id="2.60.40.720">
    <property type="match status" value="1"/>
</dbReference>
<dbReference type="PRINTS" id="PR00386">
    <property type="entry name" value="P53SUPPRESSR"/>
</dbReference>
<evidence type="ECO:0000256" key="2">
    <source>
        <dbReference type="ARBA" id="ARBA00004123"/>
    </source>
</evidence>
<keyword evidence="14" id="KW-1185">Reference proteome</keyword>
<dbReference type="PANTHER" id="PTHR11447">
    <property type="entry name" value="CELLULAR TUMOR ANTIGEN P53"/>
    <property type="match status" value="1"/>
</dbReference>
<dbReference type="EMBL" id="AP028909">
    <property type="protein sequence ID" value="BES88033.1"/>
    <property type="molecule type" value="Genomic_DNA"/>
</dbReference>
<organism evidence="13 14">
    <name type="scientific">Nesidiocoris tenuis</name>
    <dbReference type="NCBI Taxonomy" id="355587"/>
    <lineage>
        <taxon>Eukaryota</taxon>
        <taxon>Metazoa</taxon>
        <taxon>Ecdysozoa</taxon>
        <taxon>Arthropoda</taxon>
        <taxon>Hexapoda</taxon>
        <taxon>Insecta</taxon>
        <taxon>Pterygota</taxon>
        <taxon>Neoptera</taxon>
        <taxon>Paraneoptera</taxon>
        <taxon>Hemiptera</taxon>
        <taxon>Heteroptera</taxon>
        <taxon>Panheteroptera</taxon>
        <taxon>Cimicomorpha</taxon>
        <taxon>Miridae</taxon>
        <taxon>Dicyphina</taxon>
        <taxon>Nesidiocoris</taxon>
    </lineage>
</organism>
<accession>A0ABN7A6Z7</accession>
<dbReference type="InterPro" id="IPR012346">
    <property type="entry name" value="p53/RUNT-type_TF_DNA-bd_sf"/>
</dbReference>
<evidence type="ECO:0000259" key="12">
    <source>
        <dbReference type="Pfam" id="PF00870"/>
    </source>
</evidence>
<evidence type="ECO:0000313" key="14">
    <source>
        <dbReference type="Proteomes" id="UP001307889"/>
    </source>
</evidence>
<evidence type="ECO:0000256" key="6">
    <source>
        <dbReference type="ARBA" id="ARBA00022833"/>
    </source>
</evidence>
<evidence type="ECO:0000256" key="3">
    <source>
        <dbReference type="ARBA" id="ARBA00006167"/>
    </source>
</evidence>